<name>A0A7C4BB13_THEPE</name>
<evidence type="ECO:0000259" key="2">
    <source>
        <dbReference type="Pfam" id="PF01996"/>
    </source>
</evidence>
<dbReference type="AlphaFoldDB" id="A0A7C4BB13"/>
<dbReference type="GO" id="GO:0052618">
    <property type="term" value="F:coenzyme F420-0:L-glutamate ligase activity"/>
    <property type="evidence" value="ECO:0007669"/>
    <property type="project" value="TreeGrafter"/>
</dbReference>
<comment type="caution">
    <text evidence="3">The sequence shown here is derived from an EMBL/GenBank/DDBJ whole genome shotgun (WGS) entry which is preliminary data.</text>
</comment>
<accession>A0A7C4BB13</accession>
<evidence type="ECO:0000313" key="3">
    <source>
        <dbReference type="EMBL" id="HGI43554.1"/>
    </source>
</evidence>
<evidence type="ECO:0000256" key="1">
    <source>
        <dbReference type="SAM" id="MobiDB-lite"/>
    </source>
</evidence>
<dbReference type="PANTHER" id="PTHR47917:SF1">
    <property type="entry name" value="COENZYME F420:L-GLUTAMATE LIGASE"/>
    <property type="match status" value="1"/>
</dbReference>
<protein>
    <recommendedName>
        <fullName evidence="2">Coenzyme F420:L-glutamate ligase-like domain-containing protein</fullName>
    </recommendedName>
</protein>
<gene>
    <name evidence="3" type="ORF">ENV17_04115</name>
</gene>
<proteinExistence type="predicted"/>
<sequence>MSEIMMSHRGRGQPPKNDKPRHVRVKVFRKPFEYWLPGSNIARNIASKYKGCLDDGSIVVVTEKAVSVALGNIYDESVIKVDPISSYLTKIISSHLWGRLLYRFFKHRENFLQIIEEVPLEYLAAHKKLSVKYGGLLSFIKPYSEAGIDTTNLPYYYVSLPLKDADKIARELREEIVKLVNRDVYVLLVDSDRTFKPKYLSSLAISTRPSYVKGVVDLGGLGFILGRLFAKKFAEFPTPVAYDGYWLGLPRILKMAKIAEKQLGHGLGITAVEMLKNLGKSSFSEVKWTDMCKIRHYPAVVIKIEKVA</sequence>
<feature type="region of interest" description="Disordered" evidence="1">
    <location>
        <begin position="1"/>
        <end position="20"/>
    </location>
</feature>
<dbReference type="Gene3D" id="3.30.1330.100">
    <property type="entry name" value="CofE-like"/>
    <property type="match status" value="1"/>
</dbReference>
<feature type="domain" description="Coenzyme F420:L-glutamate ligase-like" evidence="2">
    <location>
        <begin position="37"/>
        <end position="207"/>
    </location>
</feature>
<reference evidence="3" key="1">
    <citation type="journal article" date="2020" name="mSystems">
        <title>Genome- and Community-Level Interaction Insights into Carbon Utilization and Element Cycling Functions of Hydrothermarchaeota in Hydrothermal Sediment.</title>
        <authorList>
            <person name="Zhou Z."/>
            <person name="Liu Y."/>
            <person name="Xu W."/>
            <person name="Pan J."/>
            <person name="Luo Z.H."/>
            <person name="Li M."/>
        </authorList>
    </citation>
    <scope>NUCLEOTIDE SEQUENCE [LARGE SCALE GENOMIC DNA]</scope>
    <source>
        <strain evidence="3">SpSt-735</strain>
    </source>
</reference>
<dbReference type="SUPFAM" id="SSF144010">
    <property type="entry name" value="CofE-like"/>
    <property type="match status" value="1"/>
</dbReference>
<dbReference type="EMBL" id="DTFI01000104">
    <property type="protein sequence ID" value="HGI43554.1"/>
    <property type="molecule type" value="Genomic_DNA"/>
</dbReference>
<dbReference type="InterPro" id="IPR002847">
    <property type="entry name" value="F420-0_gamma-glut_ligase-dom"/>
</dbReference>
<dbReference type="Pfam" id="PF01996">
    <property type="entry name" value="F420_ligase"/>
    <property type="match status" value="1"/>
</dbReference>
<dbReference type="PANTHER" id="PTHR47917">
    <property type="match status" value="1"/>
</dbReference>
<organism evidence="3">
    <name type="scientific">Thermofilum pendens</name>
    <dbReference type="NCBI Taxonomy" id="2269"/>
    <lineage>
        <taxon>Archaea</taxon>
        <taxon>Thermoproteota</taxon>
        <taxon>Thermoprotei</taxon>
        <taxon>Thermofilales</taxon>
        <taxon>Thermofilaceae</taxon>
        <taxon>Thermofilum</taxon>
    </lineage>
</organism>